<dbReference type="EMBL" id="BLLB01000002">
    <property type="protein sequence ID" value="GFH00019.1"/>
    <property type="molecule type" value="Genomic_DNA"/>
</dbReference>
<reference evidence="2 3" key="1">
    <citation type="journal article" date="2019" name="Emerg. Microbes Infect.">
        <title>Comprehensive subspecies identification of 175 nontuberculous mycobacteria species based on 7547 genomic profiles.</title>
        <authorList>
            <person name="Matsumoto Y."/>
            <person name="Kinjo T."/>
            <person name="Motooka D."/>
            <person name="Nabeya D."/>
            <person name="Jung N."/>
            <person name="Uechi K."/>
            <person name="Horii T."/>
            <person name="Iida T."/>
            <person name="Fujita J."/>
            <person name="Nakamura S."/>
        </authorList>
    </citation>
    <scope>NUCLEOTIDE SEQUENCE [LARGE SCALE GENOMIC DNA]</scope>
    <source>
        <strain evidence="2 3">JCM 30996</strain>
    </source>
</reference>
<evidence type="ECO:0000256" key="1">
    <source>
        <dbReference type="SAM" id="MobiDB-lite"/>
    </source>
</evidence>
<accession>A0A7I9ZGP6</accession>
<feature type="region of interest" description="Disordered" evidence="1">
    <location>
        <begin position="291"/>
        <end position="322"/>
    </location>
</feature>
<keyword evidence="3" id="KW-1185">Reference proteome</keyword>
<comment type="caution">
    <text evidence="2">The sequence shown here is derived from an EMBL/GenBank/DDBJ whole genome shotgun (WGS) entry which is preliminary data.</text>
</comment>
<feature type="region of interest" description="Disordered" evidence="1">
    <location>
        <begin position="97"/>
        <end position="187"/>
    </location>
</feature>
<dbReference type="Pfam" id="PF13730">
    <property type="entry name" value="HTH_36"/>
    <property type="match status" value="1"/>
</dbReference>
<protein>
    <recommendedName>
        <fullName evidence="4">Helix-turn-helix domain-containing protein</fullName>
    </recommendedName>
</protein>
<evidence type="ECO:0008006" key="4">
    <source>
        <dbReference type="Google" id="ProtNLM"/>
    </source>
</evidence>
<gene>
    <name evidence="2" type="ORF">MHIP_05020</name>
</gene>
<dbReference type="InterPro" id="IPR036390">
    <property type="entry name" value="WH_DNA-bd_sf"/>
</dbReference>
<evidence type="ECO:0000313" key="3">
    <source>
        <dbReference type="Proteomes" id="UP000465304"/>
    </source>
</evidence>
<dbReference type="SUPFAM" id="SSF46785">
    <property type="entry name" value="Winged helix' DNA-binding domain"/>
    <property type="match status" value="1"/>
</dbReference>
<name>A0A7I9ZGP6_9MYCO</name>
<evidence type="ECO:0000313" key="2">
    <source>
        <dbReference type="EMBL" id="GFH00019.1"/>
    </source>
</evidence>
<dbReference type="AlphaFoldDB" id="A0A7I9ZGP6"/>
<feature type="compositionally biased region" description="Acidic residues" evidence="1">
    <location>
        <begin position="311"/>
        <end position="322"/>
    </location>
</feature>
<dbReference type="Gene3D" id="1.10.10.10">
    <property type="entry name" value="Winged helix-like DNA-binding domain superfamily/Winged helix DNA-binding domain"/>
    <property type="match status" value="1"/>
</dbReference>
<organism evidence="2 3">
    <name type="scientific">Mycolicibacterium hippocampi</name>
    <dbReference type="NCBI Taxonomy" id="659824"/>
    <lineage>
        <taxon>Bacteria</taxon>
        <taxon>Bacillati</taxon>
        <taxon>Actinomycetota</taxon>
        <taxon>Actinomycetes</taxon>
        <taxon>Mycobacteriales</taxon>
        <taxon>Mycobacteriaceae</taxon>
        <taxon>Mycolicibacterium</taxon>
    </lineage>
</organism>
<dbReference type="Proteomes" id="UP000465304">
    <property type="component" value="Unassembled WGS sequence"/>
</dbReference>
<sequence length="322" mass="34199">MIQSKYRFLETLRGAGISARDYRVLVTLLTYADRDGRNARPSVARLAADCEMHPDTVSAATRRLVERGWLRLSRKGGGGGRGHGVANTWELCEPVLDRSDSSDADPPLPPDGTGGSNDALPPETGQGSSSALPPETSGLTPRNEPVCPPDAVGGYQGKTRVRPGKELRGAPTRGVPVPARTRETQARQAAAAAVADVLQGHAKQTRDEMERELVKLLTQDDIVVPAVGSALQEWAGRTDARTPRLLPLLYGDAVKRLRGGQPGSRRPSRFEEKTAAHAELFHRLGGGDAFSQFFPGHEPSSPNGGPGAEVVDAEVIDDGGAS</sequence>
<proteinExistence type="predicted"/>
<dbReference type="InterPro" id="IPR036388">
    <property type="entry name" value="WH-like_DNA-bd_sf"/>
</dbReference>